<dbReference type="InterPro" id="IPR014308">
    <property type="entry name" value="Xanthine_DH_XdhC"/>
</dbReference>
<dbReference type="InterPro" id="IPR003777">
    <property type="entry name" value="XdhC_CoxI"/>
</dbReference>
<dbReference type="InterPro" id="IPR052698">
    <property type="entry name" value="MoCofactor_Util/Proc"/>
</dbReference>
<evidence type="ECO:0000313" key="3">
    <source>
        <dbReference type="EMBL" id="APW37723.1"/>
    </source>
</evidence>
<keyword evidence="4" id="KW-1185">Reference proteome</keyword>
<dbReference type="Pfam" id="PF02625">
    <property type="entry name" value="XdhC_CoxI"/>
    <property type="match status" value="1"/>
</dbReference>
<dbReference type="Proteomes" id="UP000186609">
    <property type="component" value="Chromosome"/>
</dbReference>
<proteinExistence type="predicted"/>
<dbReference type="RefSeq" id="WP_076199530.1">
    <property type="nucleotide sequence ID" value="NZ_CP019236.1"/>
</dbReference>
<dbReference type="InterPro" id="IPR027051">
    <property type="entry name" value="XdhC_Rossmann_dom"/>
</dbReference>
<sequence length="271" mass="28377">MNGIEHFLSRLAGPVAAPAVLVSVESTQGSVPRGVGTWMAVFADAMVGTIGGGHLEFDAIAEARARLAGDTASDGETRRYALGPSLGQCCGGVVHLRFETVGVGDVARLRARLQRPMRPVALFGGGHVGSALAQVFAPLPFSLTWIDSRDGIFPESLPGQVACETSDPVQAAVPGLAAGTLVLIMSFSHAEDLDIVAACLLRQRSRGDLPYIGLIGSATKWATFQRRLRQRGFSDTELGRVTCPIGVPGIRGKEPEVIAVAVAAQLLQIEG</sequence>
<dbReference type="Pfam" id="PF13478">
    <property type="entry name" value="XdhC_C"/>
    <property type="match status" value="1"/>
</dbReference>
<evidence type="ECO:0000313" key="4">
    <source>
        <dbReference type="Proteomes" id="UP000186609"/>
    </source>
</evidence>
<gene>
    <name evidence="3" type="ORF">RD110_11370</name>
</gene>
<evidence type="ECO:0000259" key="2">
    <source>
        <dbReference type="Pfam" id="PF13478"/>
    </source>
</evidence>
<organism evidence="3 4">
    <name type="scientific">Rhodoferax koreensis</name>
    <dbReference type="NCBI Taxonomy" id="1842727"/>
    <lineage>
        <taxon>Bacteria</taxon>
        <taxon>Pseudomonadati</taxon>
        <taxon>Pseudomonadota</taxon>
        <taxon>Betaproteobacteria</taxon>
        <taxon>Burkholderiales</taxon>
        <taxon>Comamonadaceae</taxon>
        <taxon>Rhodoferax</taxon>
    </lineage>
</organism>
<dbReference type="Gene3D" id="3.40.50.720">
    <property type="entry name" value="NAD(P)-binding Rossmann-like Domain"/>
    <property type="match status" value="1"/>
</dbReference>
<dbReference type="KEGG" id="rhy:RD110_11370"/>
<feature type="domain" description="XdhC- CoxI" evidence="1">
    <location>
        <begin position="18"/>
        <end position="80"/>
    </location>
</feature>
<dbReference type="EMBL" id="CP019236">
    <property type="protein sequence ID" value="APW37723.1"/>
    <property type="molecule type" value="Genomic_DNA"/>
</dbReference>
<dbReference type="PANTHER" id="PTHR30388">
    <property type="entry name" value="ALDEHYDE OXIDOREDUCTASE MOLYBDENUM COFACTOR ASSEMBLY PROTEIN"/>
    <property type="match status" value="1"/>
</dbReference>
<dbReference type="AlphaFoldDB" id="A0A1P8JVE7"/>
<dbReference type="STRING" id="1842727.RD110_11370"/>
<name>A0A1P8JVE7_9BURK</name>
<dbReference type="PANTHER" id="PTHR30388:SF6">
    <property type="entry name" value="XANTHINE DEHYDROGENASE SUBUNIT A-RELATED"/>
    <property type="match status" value="1"/>
</dbReference>
<protein>
    <submittedName>
        <fullName evidence="3">Xanthine dehydrogenase accessory protein XdhC</fullName>
    </submittedName>
</protein>
<evidence type="ECO:0000259" key="1">
    <source>
        <dbReference type="Pfam" id="PF02625"/>
    </source>
</evidence>
<feature type="domain" description="XdhC Rossmann" evidence="2">
    <location>
        <begin position="121"/>
        <end position="266"/>
    </location>
</feature>
<dbReference type="NCBIfam" id="TIGR02964">
    <property type="entry name" value="xanthine_xdhC"/>
    <property type="match status" value="1"/>
</dbReference>
<accession>A0A1P8JVE7</accession>
<reference evidence="3 4" key="1">
    <citation type="submission" date="2017-01" db="EMBL/GenBank/DDBJ databases">
        <authorList>
            <person name="Mah S.A."/>
            <person name="Swanson W.J."/>
            <person name="Moy G.W."/>
            <person name="Vacquier V.D."/>
        </authorList>
    </citation>
    <scope>NUCLEOTIDE SEQUENCE [LARGE SCALE GENOMIC DNA]</scope>
    <source>
        <strain evidence="3 4">DCY110</strain>
    </source>
</reference>